<evidence type="ECO:0000313" key="2">
    <source>
        <dbReference type="Proteomes" id="UP000308836"/>
    </source>
</evidence>
<dbReference type="Proteomes" id="UP000308836">
    <property type="component" value="Unassembled WGS sequence"/>
</dbReference>
<comment type="caution">
    <text evidence="1">The sequence shown here is derived from an EMBL/GenBank/DDBJ whole genome shotgun (WGS) entry which is preliminary data.</text>
</comment>
<accession>A0AC61R855</accession>
<evidence type="ECO:0000313" key="1">
    <source>
        <dbReference type="EMBL" id="TGY66351.1"/>
    </source>
</evidence>
<keyword evidence="1" id="KW-0067">ATP-binding</keyword>
<organism evidence="1 2">
    <name type="scientific">Dubosiella muris</name>
    <dbReference type="NCBI Taxonomy" id="3038133"/>
    <lineage>
        <taxon>Bacteria</taxon>
        <taxon>Bacillati</taxon>
        <taxon>Bacillota</taxon>
        <taxon>Erysipelotrichia</taxon>
        <taxon>Erysipelotrichales</taxon>
        <taxon>Erysipelotrichaceae</taxon>
        <taxon>Dubosiella</taxon>
    </lineage>
</organism>
<gene>
    <name evidence="1" type="ORF">E5336_04635</name>
</gene>
<keyword evidence="2" id="KW-1185">Reference proteome</keyword>
<proteinExistence type="predicted"/>
<reference evidence="1" key="1">
    <citation type="submission" date="2019-04" db="EMBL/GenBank/DDBJ databases">
        <title>Microbes associate with the intestines of laboratory mice.</title>
        <authorList>
            <person name="Navarre W."/>
            <person name="Wong E."/>
            <person name="Huang K."/>
            <person name="Tropini C."/>
            <person name="Ng K."/>
            <person name="Yu B."/>
        </authorList>
    </citation>
    <scope>NUCLEOTIDE SEQUENCE</scope>
    <source>
        <strain evidence="1">NM09_H32</strain>
    </source>
</reference>
<protein>
    <submittedName>
        <fullName evidence="1">ABC transporter ATP-binding protein</fullName>
    </submittedName>
</protein>
<name>A0AC61R855_9FIRM</name>
<dbReference type="EMBL" id="SRYG01000007">
    <property type="protein sequence ID" value="TGY66351.1"/>
    <property type="molecule type" value="Genomic_DNA"/>
</dbReference>
<sequence>MKLQASHLYKSFGAQDVLSDASLTVKGNEKIALVGRNGCGKTTLLKMICHLEEPDQGSVVIASGTRIGYLSQITFEDEERTVYEELLTVFDELTTLQARLESQALVLEHDASSAQLEKYEKLQNRFEALGGYDYEYELKNVFFHFQFEEADLHKKLREFSSGQRTRIGLVKLLLTKPDVLLLDEPTNHLDIESIEWLEGYVRHYPGAVILVSHDRMFLDHVVDEIVEIEFGKTMRFPGSYSHYVKAKEEYIERNHDAFVRQQEEIARISALIEKFRYKKNKAAFAQSKIKYLDRMEKIEDVKTDQSAIKARFTSGRKGGKRVLEVDHLQIGYTDPLCEVDLLVMKGDRLGIVGPNGIGKSTFIKTLVEKLPALGGSFHFGHQIDLGYFDQDSAQITSSQTVLDTLWDAYPQTDQTQLRNTLASFLFTQDEVFKEVYNLSGGEKVRLALACLMLAHDNVLLLDEPTNHLDIPAKEALEKALEAYDGTILFVSHDRMFLKKMANRIMEMGATSKVYNVGYEEYLEKKAQHTLVEAAREAVAAPAPIKQEKLSFNESKALKNRVAKLEKLLEEAEVDLEALRELRFEPEYYQDYRKMEELDAQIDEKHNEIAAYTKEWEEKMEKLEGEAS</sequence>
<keyword evidence="1" id="KW-0547">Nucleotide-binding</keyword>